<feature type="binding site" evidence="2">
    <location>
        <position position="347"/>
    </location>
    <ligand>
        <name>Mn(2+)</name>
        <dbReference type="ChEBI" id="CHEBI:29035"/>
        <label>2</label>
    </ligand>
</feature>
<protein>
    <recommendedName>
        <fullName evidence="1">Cyclic-di-AMP phosphodiesterase</fullName>
        <ecNumber evidence="1">3.1.4.-</ecNumber>
    </recommendedName>
</protein>
<feature type="binding site" evidence="2">
    <location>
        <position position="441"/>
    </location>
    <ligand>
        <name>Mn(2+)</name>
        <dbReference type="ChEBI" id="CHEBI:29035"/>
        <label>2</label>
    </ligand>
</feature>
<dbReference type="EC" id="3.1.4.-" evidence="1"/>
<comment type="function">
    <text evidence="1">Has phosphodiesterase (PDE) activity against cyclic-di-AMP (c-di-AMP).</text>
</comment>
<keyword evidence="3" id="KW-0812">Transmembrane</keyword>
<dbReference type="PANTHER" id="PTHR47618:SF2">
    <property type="entry name" value="CYCLIC-DI-AMP PHOSPHODIESTERASE GDPP"/>
    <property type="match status" value="1"/>
</dbReference>
<feature type="domain" description="DHHA1" evidence="5">
    <location>
        <begin position="555"/>
        <end position="643"/>
    </location>
</feature>
<organism evidence="6 7">
    <name type="scientific">Bulleidia extructa W1219</name>
    <dbReference type="NCBI Taxonomy" id="679192"/>
    <lineage>
        <taxon>Bacteria</taxon>
        <taxon>Bacillati</taxon>
        <taxon>Bacillota</taxon>
        <taxon>Erysipelotrichia</taxon>
        <taxon>Erysipelotrichales</taxon>
        <taxon>Erysipelotrichaceae</taxon>
        <taxon>Bulleidia</taxon>
    </lineage>
</organism>
<feature type="binding site" evidence="2">
    <location>
        <position position="417"/>
    </location>
    <ligand>
        <name>Mn(2+)</name>
        <dbReference type="ChEBI" id="CHEBI:29035"/>
        <label>2</label>
    </ligand>
</feature>
<dbReference type="Gene3D" id="3.10.310.30">
    <property type="match status" value="1"/>
</dbReference>
<feature type="binding site" evidence="2">
    <location>
        <position position="496"/>
    </location>
    <ligand>
        <name>Mn(2+)</name>
        <dbReference type="ChEBI" id="CHEBI:29035"/>
        <label>2</label>
    </ligand>
</feature>
<dbReference type="RefSeq" id="WP_006626534.1">
    <property type="nucleotide sequence ID" value="NZ_ADFR01000002.1"/>
</dbReference>
<dbReference type="Pfam" id="PF24898">
    <property type="entry name" value="GGDEF_GdpP"/>
    <property type="match status" value="1"/>
</dbReference>
<comment type="caution">
    <text evidence="6">The sequence shown here is derived from an EMBL/GenBank/DDBJ whole genome shotgun (WGS) entry which is preliminary data.</text>
</comment>
<dbReference type="AlphaFoldDB" id="D2MMB3"/>
<keyword evidence="2" id="KW-0479">Metal-binding</keyword>
<comment type="cofactor">
    <cofactor evidence="2">
        <name>Mn(2+)</name>
        <dbReference type="ChEBI" id="CHEBI:29035"/>
    </cofactor>
    <text evidence="2">For phosphodiesterase activity, probably binds 2 Mn(2+) per subunit.</text>
</comment>
<dbReference type="eggNOG" id="COG3887">
    <property type="taxonomic scope" value="Bacteria"/>
</dbReference>
<dbReference type="GO" id="GO:0003676">
    <property type="term" value="F:nucleic acid binding"/>
    <property type="evidence" value="ECO:0007669"/>
    <property type="project" value="UniProtKB-UniRule"/>
</dbReference>
<keyword evidence="1 3" id="KW-0472">Membrane</keyword>
<proteinExistence type="inferred from homology"/>
<dbReference type="Pfam" id="PF02272">
    <property type="entry name" value="DHHA1"/>
    <property type="match status" value="1"/>
</dbReference>
<keyword evidence="3" id="KW-1133">Transmembrane helix</keyword>
<dbReference type="InterPro" id="IPR001667">
    <property type="entry name" value="DDH_dom"/>
</dbReference>
<keyword evidence="1" id="KW-0378">Hydrolase</keyword>
<dbReference type="InterPro" id="IPR038763">
    <property type="entry name" value="DHH_sf"/>
</dbReference>
<feature type="binding site" evidence="2">
    <location>
        <position position="341"/>
    </location>
    <ligand>
        <name>Mn(2+)</name>
        <dbReference type="ChEBI" id="CHEBI:29035"/>
        <label>1</label>
    </ligand>
</feature>
<dbReference type="GO" id="GO:0046872">
    <property type="term" value="F:metal ion binding"/>
    <property type="evidence" value="ECO:0007669"/>
    <property type="project" value="UniProtKB-KW"/>
</dbReference>
<dbReference type="EMBL" id="ADFR01000002">
    <property type="protein sequence ID" value="EFC06189.1"/>
    <property type="molecule type" value="Genomic_DNA"/>
</dbReference>
<comment type="catalytic activity">
    <reaction evidence="1">
        <text>3',3'-c-di-AMP + H2O = 5'-O-phosphonoadenylyl-(3'-&gt;5')-adenosine + H(+)</text>
        <dbReference type="Rhea" id="RHEA:54420"/>
        <dbReference type="ChEBI" id="CHEBI:15377"/>
        <dbReference type="ChEBI" id="CHEBI:15378"/>
        <dbReference type="ChEBI" id="CHEBI:71500"/>
        <dbReference type="ChEBI" id="CHEBI:138171"/>
    </reaction>
</comment>
<dbReference type="SUPFAM" id="SSF64182">
    <property type="entry name" value="DHH phosphoesterases"/>
    <property type="match status" value="1"/>
</dbReference>
<evidence type="ECO:0000259" key="4">
    <source>
        <dbReference type="Pfam" id="PF01368"/>
    </source>
</evidence>
<dbReference type="GO" id="GO:0016787">
    <property type="term" value="F:hydrolase activity"/>
    <property type="evidence" value="ECO:0007669"/>
    <property type="project" value="UniProtKB-UniRule"/>
</dbReference>
<name>D2MMB3_9FIRM</name>
<evidence type="ECO:0000256" key="1">
    <source>
        <dbReference type="PIRNR" id="PIRNR026583"/>
    </source>
</evidence>
<dbReference type="GO" id="GO:0106409">
    <property type="term" value="F:cyclic-di-AMP phosphodiesterase activity"/>
    <property type="evidence" value="ECO:0007669"/>
    <property type="project" value="RHEA"/>
</dbReference>
<feature type="transmembrane region" description="Helical" evidence="3">
    <location>
        <begin position="12"/>
        <end position="30"/>
    </location>
</feature>
<dbReference type="InterPro" id="IPR051319">
    <property type="entry name" value="Oligoribo/pAp-PDE_c-di-AMP_PDE"/>
</dbReference>
<feature type="binding site" evidence="2">
    <location>
        <position position="417"/>
    </location>
    <ligand>
        <name>Mn(2+)</name>
        <dbReference type="ChEBI" id="CHEBI:29035"/>
        <label>1</label>
    </ligand>
</feature>
<comment type="similarity">
    <text evidence="1">Belongs to the GdpP/PdeA phosphodiesterase family.</text>
</comment>
<feature type="binding site" evidence="2">
    <location>
        <position position="345"/>
    </location>
    <ligand>
        <name>Mn(2+)</name>
        <dbReference type="ChEBI" id="CHEBI:29035"/>
        <label>1</label>
    </ligand>
</feature>
<gene>
    <name evidence="6" type="ORF">HMPREF9013_0891</name>
</gene>
<dbReference type="PANTHER" id="PTHR47618">
    <property type="entry name" value="BIFUNCTIONAL OLIGORIBONUCLEASE AND PAP PHOSPHATASE NRNA"/>
    <property type="match status" value="1"/>
</dbReference>
<dbReference type="PIRSF" id="PIRSF026583">
    <property type="entry name" value="YybT"/>
    <property type="match status" value="1"/>
</dbReference>
<evidence type="ECO:0000256" key="3">
    <source>
        <dbReference type="SAM" id="Phobius"/>
    </source>
</evidence>
<keyword evidence="7" id="KW-1185">Reference proteome</keyword>
<dbReference type="InterPro" id="IPR014528">
    <property type="entry name" value="GdpP/PdeA"/>
</dbReference>
<accession>D2MMB3</accession>
<keyword evidence="2" id="KW-0464">Manganese</keyword>
<dbReference type="InterPro" id="IPR003156">
    <property type="entry name" value="DHHA1_dom"/>
</dbReference>
<keyword evidence="1" id="KW-1003">Cell membrane</keyword>
<evidence type="ECO:0000259" key="5">
    <source>
        <dbReference type="Pfam" id="PF02272"/>
    </source>
</evidence>
<dbReference type="STRING" id="679192.HMPREF9013_0891"/>
<sequence>MKEKLSQIQRMAAIVIGFELIVTIALGTVFKMTIWPMILVIVVEVVLLVWCFDYLEKSALEETTTIERVLGKSAMDGYRLAKLGMVVYDENYVVIQMSDLFKDLGIDRIGYKLLSWIPEANDLLSGAADISYVSLDGRVYELTRQEEEPIIFFKDVTDLNQLKDQLKQEKIVIAIAHFDNYEESTLYADEGDIAFINASIRTPLNVYAQEHKMFLRRLSNNRYLMVLNEKIYEELVEDKFSILRTIRKAANAVDVSITLSMAFAKGTSNFLELDEMVTKLLDLAQTRGGDQVAIQTKGEEVQFFGGSSEATEKRSRVRVRVISHALRDLILNSSNVIVAGHKDADFDCIGSALAVAKMTMSLGKDTSIIAKTGGLEEKVSAALEQHLSEFEEEGIHFISENEALNELREETLVIMVDHHNVQQSNGSKVEEQAKKVVIIDHHRRSSEMGVKPILMYIEAAASSANELVSEMIPYVAPKADISPLDASFMMAGMIIDTRQWRVRTGSRTYDAASIIRSYGGDPQVAYGYLKETYEEFQLKNQVMSNAERYEGGIVIALVSQKRISRSMMSQIADQILSVQGSEAAFVIANDEQGLSCISARSNGNVNVQRIMEKLGGGGHLSAAAVQRNDLSIEDLKTQLIQQIQQEGGNRNESDLETGR</sequence>
<dbReference type="Pfam" id="PF01368">
    <property type="entry name" value="DHH"/>
    <property type="match status" value="1"/>
</dbReference>
<dbReference type="Proteomes" id="UP000005017">
    <property type="component" value="Unassembled WGS sequence"/>
</dbReference>
<dbReference type="Gene3D" id="3.90.1640.10">
    <property type="entry name" value="inorganic pyrophosphatase (n-terminal core)"/>
    <property type="match status" value="1"/>
</dbReference>
<dbReference type="GO" id="GO:0005886">
    <property type="term" value="C:plasma membrane"/>
    <property type="evidence" value="ECO:0007669"/>
    <property type="project" value="UniProtKB-SubCell"/>
</dbReference>
<reference evidence="7" key="1">
    <citation type="submission" date="2009-12" db="EMBL/GenBank/DDBJ databases">
        <title>Sequence of Clostridiales genomosp. BVAB3 str. UPII9-5.</title>
        <authorList>
            <person name="Madupu R."/>
            <person name="Durkin A.S."/>
            <person name="Torralba M."/>
            <person name="Methe B."/>
            <person name="Sutton G.G."/>
            <person name="Strausberg R.L."/>
            <person name="Nelson K.E."/>
        </authorList>
    </citation>
    <scope>NUCLEOTIDE SEQUENCE [LARGE SCALE GENOMIC DNA]</scope>
    <source>
        <strain evidence="7">W1219</strain>
    </source>
</reference>
<evidence type="ECO:0000313" key="6">
    <source>
        <dbReference type="EMBL" id="EFC06189.1"/>
    </source>
</evidence>
<dbReference type="OrthoDB" id="9759476at2"/>
<evidence type="ECO:0000313" key="7">
    <source>
        <dbReference type="Proteomes" id="UP000005017"/>
    </source>
</evidence>
<comment type="subcellular location">
    <subcellularLocation>
        <location evidence="1">Cell membrane</location>
    </subcellularLocation>
</comment>
<evidence type="ECO:0000256" key="2">
    <source>
        <dbReference type="PIRSR" id="PIRSR026583-50"/>
    </source>
</evidence>
<feature type="domain" description="DDH" evidence="4">
    <location>
        <begin position="335"/>
        <end position="492"/>
    </location>
</feature>